<dbReference type="PROSITE" id="PS50926">
    <property type="entry name" value="TRAM"/>
    <property type="match status" value="1"/>
</dbReference>
<evidence type="ECO:0000256" key="4">
    <source>
        <dbReference type="ARBA" id="ARBA00018810"/>
    </source>
</evidence>
<protein>
    <recommendedName>
        <fullName evidence="4">Threonylcarbamoyladenosine tRNA methylthiotransferase</fullName>
        <ecNumber evidence="3">2.8.4.5</ecNumber>
    </recommendedName>
    <alternativeName>
        <fullName evidence="12">tRNA-t(6)A37 methylthiotransferase</fullName>
    </alternativeName>
</protein>
<keyword evidence="9" id="KW-0479">Metal-binding</keyword>
<dbReference type="Pfam" id="PF04055">
    <property type="entry name" value="Radical_SAM"/>
    <property type="match status" value="1"/>
</dbReference>
<comment type="function">
    <text evidence="1">Catalyzes the methylthiolation of N6-threonylcarbamoyladenosine (t(6)A), leading to the formation of 2-methylthio-N6-threonylcarbamoyladenosine (ms(2)t(6)A) at position 37 in tRNAs that read codons beginning with adenine.</text>
</comment>
<evidence type="ECO:0000313" key="17">
    <source>
        <dbReference type="EMBL" id="EHB12929.1"/>
    </source>
</evidence>
<keyword evidence="7" id="KW-0949">S-adenosyl-L-methionine</keyword>
<dbReference type="GO" id="GO:0035598">
    <property type="term" value="F:tRNA (N(6)-L-threonylcarbamoyladenosine(37)-C(2))-methylthiotransferase activity"/>
    <property type="evidence" value="ECO:0007669"/>
    <property type="project" value="UniProtKB-EC"/>
</dbReference>
<accession>G5BUG8</accession>
<dbReference type="InterPro" id="IPR007197">
    <property type="entry name" value="rSAM"/>
</dbReference>
<organism evidence="17 18">
    <name type="scientific">Heterocephalus glaber</name>
    <name type="common">Naked mole rat</name>
    <dbReference type="NCBI Taxonomy" id="10181"/>
    <lineage>
        <taxon>Eukaryota</taxon>
        <taxon>Metazoa</taxon>
        <taxon>Chordata</taxon>
        <taxon>Craniata</taxon>
        <taxon>Vertebrata</taxon>
        <taxon>Euteleostomi</taxon>
        <taxon>Mammalia</taxon>
        <taxon>Eutheria</taxon>
        <taxon>Euarchontoglires</taxon>
        <taxon>Glires</taxon>
        <taxon>Rodentia</taxon>
        <taxon>Hystricomorpha</taxon>
        <taxon>Bathyergidae</taxon>
        <taxon>Heterocephalus</taxon>
    </lineage>
</organism>
<dbReference type="SUPFAM" id="SSF102114">
    <property type="entry name" value="Radical SAM enzymes"/>
    <property type="match status" value="1"/>
</dbReference>
<dbReference type="InterPro" id="IPR006638">
    <property type="entry name" value="Elp3/MiaA/NifB-like_rSAM"/>
</dbReference>
<dbReference type="PANTHER" id="PTHR11918:SF45">
    <property type="entry name" value="THREONYLCARBAMOYLADENOSINE TRNA METHYLTHIOTRANSFERASE"/>
    <property type="match status" value="1"/>
</dbReference>
<evidence type="ECO:0000256" key="13">
    <source>
        <dbReference type="ARBA" id="ARBA00051661"/>
    </source>
</evidence>
<dbReference type="Proteomes" id="UP000006813">
    <property type="component" value="Unassembled WGS sequence"/>
</dbReference>
<dbReference type="InterPro" id="IPR023404">
    <property type="entry name" value="rSAM_horseshoe"/>
</dbReference>
<dbReference type="Pfam" id="PF01938">
    <property type="entry name" value="TRAM"/>
    <property type="match status" value="1"/>
</dbReference>
<gene>
    <name evidence="17" type="ORF">GW7_06751</name>
</gene>
<dbReference type="GO" id="GO:0046872">
    <property type="term" value="F:metal ion binding"/>
    <property type="evidence" value="ECO:0007669"/>
    <property type="project" value="UniProtKB-KW"/>
</dbReference>
<evidence type="ECO:0000313" key="18">
    <source>
        <dbReference type="Proteomes" id="UP000006813"/>
    </source>
</evidence>
<keyword evidence="14" id="KW-0472">Membrane</keyword>
<evidence type="ECO:0000256" key="7">
    <source>
        <dbReference type="ARBA" id="ARBA00022691"/>
    </source>
</evidence>
<dbReference type="SMART" id="SM00729">
    <property type="entry name" value="Elp3"/>
    <property type="match status" value="1"/>
</dbReference>
<dbReference type="InParanoid" id="G5BUG8"/>
<evidence type="ECO:0000256" key="12">
    <source>
        <dbReference type="ARBA" id="ARBA00031213"/>
    </source>
</evidence>
<keyword evidence="11" id="KW-0411">Iron-sulfur</keyword>
<dbReference type="FunFam" id="3.80.30.20:FF:000002">
    <property type="entry name" value="threonylcarbamoyladenosine tRNA methylthiotransferase isoform X2"/>
    <property type="match status" value="1"/>
</dbReference>
<comment type="catalytic activity">
    <reaction evidence="13">
        <text>N(6)-L-threonylcarbamoyladenosine(37) in tRNA + (sulfur carrier)-SH + AH2 + 2 S-adenosyl-L-methionine = 2-methylsulfanyl-N(6)-L-threonylcarbamoyladenosine(37) in tRNA + (sulfur carrier)-H + 5'-deoxyadenosine + L-methionine + A + S-adenosyl-L-homocysteine + 2 H(+)</text>
        <dbReference type="Rhea" id="RHEA:37075"/>
        <dbReference type="Rhea" id="RHEA-COMP:10163"/>
        <dbReference type="Rhea" id="RHEA-COMP:11092"/>
        <dbReference type="Rhea" id="RHEA-COMP:14737"/>
        <dbReference type="Rhea" id="RHEA-COMP:14739"/>
        <dbReference type="ChEBI" id="CHEBI:13193"/>
        <dbReference type="ChEBI" id="CHEBI:15378"/>
        <dbReference type="ChEBI" id="CHEBI:17319"/>
        <dbReference type="ChEBI" id="CHEBI:17499"/>
        <dbReference type="ChEBI" id="CHEBI:29917"/>
        <dbReference type="ChEBI" id="CHEBI:57844"/>
        <dbReference type="ChEBI" id="CHEBI:57856"/>
        <dbReference type="ChEBI" id="CHEBI:59789"/>
        <dbReference type="ChEBI" id="CHEBI:64428"/>
        <dbReference type="ChEBI" id="CHEBI:74418"/>
        <dbReference type="ChEBI" id="CHEBI:74420"/>
        <dbReference type="EC" id="2.8.4.5"/>
    </reaction>
</comment>
<reference evidence="17 18" key="1">
    <citation type="journal article" date="2011" name="Nature">
        <title>Genome sequencing reveals insights into physiology and longevity of the naked mole rat.</title>
        <authorList>
            <person name="Kim E.B."/>
            <person name="Fang X."/>
            <person name="Fushan A.A."/>
            <person name="Huang Z."/>
            <person name="Lobanov A.V."/>
            <person name="Han L."/>
            <person name="Marino S.M."/>
            <person name="Sun X."/>
            <person name="Turanov A.A."/>
            <person name="Yang P."/>
            <person name="Yim S.H."/>
            <person name="Zhao X."/>
            <person name="Kasaikina M.V."/>
            <person name="Stoletzki N."/>
            <person name="Peng C."/>
            <person name="Polak P."/>
            <person name="Xiong Z."/>
            <person name="Kiezun A."/>
            <person name="Zhu Y."/>
            <person name="Chen Y."/>
            <person name="Kryukov G.V."/>
            <person name="Zhang Q."/>
            <person name="Peshkin L."/>
            <person name="Yang L."/>
            <person name="Bronson R.T."/>
            <person name="Buffenstein R."/>
            <person name="Wang B."/>
            <person name="Han C."/>
            <person name="Li Q."/>
            <person name="Chen L."/>
            <person name="Zhao W."/>
            <person name="Sunyaev S.R."/>
            <person name="Park T.J."/>
            <person name="Zhang G."/>
            <person name="Wang J."/>
            <person name="Gladyshev V.N."/>
        </authorList>
    </citation>
    <scope>NUCLEOTIDE SEQUENCE [LARGE SCALE GENOMIC DNA]</scope>
</reference>
<dbReference type="eggNOG" id="KOG4355">
    <property type="taxonomic scope" value="Eukaryota"/>
</dbReference>
<evidence type="ECO:0000256" key="9">
    <source>
        <dbReference type="ARBA" id="ARBA00022723"/>
    </source>
</evidence>
<keyword evidence="14" id="KW-0812">Transmembrane</keyword>
<evidence type="ECO:0000256" key="6">
    <source>
        <dbReference type="ARBA" id="ARBA00022679"/>
    </source>
</evidence>
<keyword evidence="10" id="KW-0408">Iron</keyword>
<evidence type="ECO:0000256" key="1">
    <source>
        <dbReference type="ARBA" id="ARBA00002399"/>
    </source>
</evidence>
<dbReference type="PROSITE" id="PS51918">
    <property type="entry name" value="RADICAL_SAM"/>
    <property type="match status" value="1"/>
</dbReference>
<dbReference type="PANTHER" id="PTHR11918">
    <property type="entry name" value="RADICAL SAM PROTEINS"/>
    <property type="match status" value="1"/>
</dbReference>
<dbReference type="GO" id="GO:0051539">
    <property type="term" value="F:4 iron, 4 sulfur cluster binding"/>
    <property type="evidence" value="ECO:0007669"/>
    <property type="project" value="UniProtKB-KW"/>
</dbReference>
<evidence type="ECO:0000256" key="10">
    <source>
        <dbReference type="ARBA" id="ARBA00023004"/>
    </source>
</evidence>
<evidence type="ECO:0000259" key="16">
    <source>
        <dbReference type="PROSITE" id="PS51918"/>
    </source>
</evidence>
<dbReference type="InterPro" id="IPR058240">
    <property type="entry name" value="rSAM_sf"/>
</dbReference>
<dbReference type="GO" id="GO:0005783">
    <property type="term" value="C:endoplasmic reticulum"/>
    <property type="evidence" value="ECO:0007669"/>
    <property type="project" value="TreeGrafter"/>
</dbReference>
<keyword evidence="8" id="KW-0819">tRNA processing</keyword>
<evidence type="ECO:0000256" key="14">
    <source>
        <dbReference type="SAM" id="Phobius"/>
    </source>
</evidence>
<feature type="transmembrane region" description="Helical" evidence="14">
    <location>
        <begin position="256"/>
        <end position="274"/>
    </location>
</feature>
<dbReference type="AlphaFoldDB" id="G5BUG8"/>
<evidence type="ECO:0000259" key="15">
    <source>
        <dbReference type="PROSITE" id="PS50926"/>
    </source>
</evidence>
<keyword evidence="5" id="KW-0004">4Fe-4S</keyword>
<evidence type="ECO:0000256" key="5">
    <source>
        <dbReference type="ARBA" id="ARBA00022485"/>
    </source>
</evidence>
<keyword evidence="14" id="KW-1133">Transmembrane helix</keyword>
<dbReference type="EMBL" id="JH171958">
    <property type="protein sequence ID" value="EHB12929.1"/>
    <property type="molecule type" value="Genomic_DNA"/>
</dbReference>
<dbReference type="STRING" id="10181.G5BUG8"/>
<name>G5BUG8_HETGA</name>
<proteinExistence type="inferred from homology"/>
<dbReference type="Gene3D" id="3.80.30.20">
    <property type="entry name" value="tm_1862 like domain"/>
    <property type="match status" value="1"/>
</dbReference>
<keyword evidence="6" id="KW-0808">Transferase</keyword>
<sequence length="279" mass="31449">MLRLGMTNPPYILEHLEEMAKILNHPRVYAFLHIPVQSASDSVLMEMKREYCMADFKRVVDFLKKKVPGITIATDIICGFPGETDQDFQETVKLVEEYKFPSLFINQFYPRPGTPAAKMEQVPTQVIGEKQKVLVTEESFDSKFYVAHNQFYEQVLVPKNPSFMGKMVEVDIYESGKHFMKGLPVLCQSLPVLDAKVYTPSISKPLAKGEVSGLTKEFRNRLGIHPNLTSHTPAATLHNSASSRMGLQLQRLHQDCVLRAAVGLALVALLFTIFTKVCN</sequence>
<evidence type="ECO:0000256" key="8">
    <source>
        <dbReference type="ARBA" id="ARBA00022694"/>
    </source>
</evidence>
<feature type="domain" description="TRAM" evidence="15">
    <location>
        <begin position="124"/>
        <end position="186"/>
    </location>
</feature>
<evidence type="ECO:0000256" key="11">
    <source>
        <dbReference type="ARBA" id="ARBA00023014"/>
    </source>
</evidence>
<feature type="domain" description="Radical SAM core" evidence="16">
    <location>
        <begin position="1"/>
        <end position="145"/>
    </location>
</feature>
<dbReference type="EC" id="2.8.4.5" evidence="3"/>
<comment type="similarity">
    <text evidence="2">Belongs to the methylthiotransferase family. CDKAL1 subfamily.</text>
</comment>
<dbReference type="InterPro" id="IPR002792">
    <property type="entry name" value="TRAM_dom"/>
</dbReference>
<evidence type="ECO:0000256" key="3">
    <source>
        <dbReference type="ARBA" id="ARBA00013273"/>
    </source>
</evidence>
<evidence type="ECO:0000256" key="2">
    <source>
        <dbReference type="ARBA" id="ARBA00008616"/>
    </source>
</evidence>